<dbReference type="GeneID" id="30996730"/>
<dbReference type="EMBL" id="KV454539">
    <property type="protein sequence ID" value="ODV69219.1"/>
    <property type="molecule type" value="Genomic_DNA"/>
</dbReference>
<dbReference type="InterPro" id="IPR015889">
    <property type="entry name" value="Intradiol_dOase_core"/>
</dbReference>
<dbReference type="Pfam" id="PF00775">
    <property type="entry name" value="Dioxygenase_C"/>
    <property type="match status" value="1"/>
</dbReference>
<name>A0A1E4RPL7_9ASCO</name>
<keyword evidence="3" id="KW-1185">Reference proteome</keyword>
<dbReference type="Gene3D" id="2.60.130.10">
    <property type="entry name" value="Aromatic compound dioxygenase"/>
    <property type="match status" value="1"/>
</dbReference>
<dbReference type="CDD" id="cd03457">
    <property type="entry name" value="intradiol_dioxygenase_like"/>
    <property type="match status" value="1"/>
</dbReference>
<dbReference type="GO" id="GO:0008199">
    <property type="term" value="F:ferric iron binding"/>
    <property type="evidence" value="ECO:0007669"/>
    <property type="project" value="InterPro"/>
</dbReference>
<keyword evidence="2" id="KW-0560">Oxidoreductase</keyword>
<dbReference type="InterPro" id="IPR000627">
    <property type="entry name" value="Intradiol_dOase_C"/>
</dbReference>
<keyword evidence="2" id="KW-0223">Dioxygenase</keyword>
<dbReference type="SUPFAM" id="SSF49482">
    <property type="entry name" value="Aromatic compound dioxygenase"/>
    <property type="match status" value="1"/>
</dbReference>
<proteinExistence type="predicted"/>
<evidence type="ECO:0000259" key="1">
    <source>
        <dbReference type="Pfam" id="PF00775"/>
    </source>
</evidence>
<dbReference type="STRING" id="984485.A0A1E4RPL7"/>
<evidence type="ECO:0000313" key="2">
    <source>
        <dbReference type="EMBL" id="ODV69219.1"/>
    </source>
</evidence>
<organism evidence="2 3">
    <name type="scientific">Hyphopichia burtonii NRRL Y-1933</name>
    <dbReference type="NCBI Taxonomy" id="984485"/>
    <lineage>
        <taxon>Eukaryota</taxon>
        <taxon>Fungi</taxon>
        <taxon>Dikarya</taxon>
        <taxon>Ascomycota</taxon>
        <taxon>Saccharomycotina</taxon>
        <taxon>Pichiomycetes</taxon>
        <taxon>Debaryomycetaceae</taxon>
        <taxon>Hyphopichia</taxon>
    </lineage>
</organism>
<dbReference type="Proteomes" id="UP000095085">
    <property type="component" value="Unassembled WGS sequence"/>
</dbReference>
<feature type="domain" description="Intradiol ring-cleavage dioxygenases" evidence="1">
    <location>
        <begin position="127"/>
        <end position="211"/>
    </location>
</feature>
<protein>
    <submittedName>
        <fullName evidence="2">Aromatic compound dioxygenase</fullName>
    </submittedName>
</protein>
<dbReference type="AlphaFoldDB" id="A0A1E4RPL7"/>
<dbReference type="RefSeq" id="XP_020078286.1">
    <property type="nucleotide sequence ID" value="XM_020222181.1"/>
</dbReference>
<sequence>MAAIEYACCSNAKIFPEIEHAHRPGKSVPVVDPQVFYKHTKRSLEGCHAKLKESGALARRSAKSEQFKKRHYEEKLKERSIDYANQETLVNLKSKRDNGTTIIDAENFCILTPENIIGPYYVGGEYIRDDIVDGQEGVELLLDVQIINSKTCEPIANNYLDVWHCNATGVYSGVEAEDTIGLNYLRGVYPTDEEGIVQFKTIFPGWYEGRSTHIHIFSHVNATVQTNNNTLNIGGTDHIGQIYFEDSLVDEISELYPYTKDTNPRTTNEEDMFFPQQNSSGYDAIIEIEYLGTNISDGLIGYMSIAVDLTANHDDAILVANYLD</sequence>
<dbReference type="GO" id="GO:0016702">
    <property type="term" value="F:oxidoreductase activity, acting on single donors with incorporation of molecular oxygen, incorporation of two atoms of oxygen"/>
    <property type="evidence" value="ECO:0007669"/>
    <property type="project" value="InterPro"/>
</dbReference>
<evidence type="ECO:0000313" key="3">
    <source>
        <dbReference type="Proteomes" id="UP000095085"/>
    </source>
</evidence>
<dbReference type="PANTHER" id="PTHR34315:SF1">
    <property type="entry name" value="INTRADIOL RING-CLEAVAGE DIOXYGENASES DOMAIN-CONTAINING PROTEIN-RELATED"/>
    <property type="match status" value="1"/>
</dbReference>
<gene>
    <name evidence="2" type="ORF">HYPBUDRAFT_156196</name>
</gene>
<dbReference type="PANTHER" id="PTHR34315">
    <property type="match status" value="1"/>
</dbReference>
<dbReference type="OrthoDB" id="121380at2759"/>
<accession>A0A1E4RPL7</accession>
<reference evidence="3" key="1">
    <citation type="submission" date="2016-05" db="EMBL/GenBank/DDBJ databases">
        <title>Comparative genomics of biotechnologically important yeasts.</title>
        <authorList>
            <consortium name="DOE Joint Genome Institute"/>
            <person name="Riley R."/>
            <person name="Haridas S."/>
            <person name="Wolfe K.H."/>
            <person name="Lopes M.R."/>
            <person name="Hittinger C.T."/>
            <person name="Goker M."/>
            <person name="Salamov A."/>
            <person name="Wisecaver J."/>
            <person name="Long T.M."/>
            <person name="Aerts A.L."/>
            <person name="Barry K."/>
            <person name="Choi C."/>
            <person name="Clum A."/>
            <person name="Coughlan A.Y."/>
            <person name="Deshpande S."/>
            <person name="Douglass A.P."/>
            <person name="Hanson S.J."/>
            <person name="Klenk H.-P."/>
            <person name="Labutti K."/>
            <person name="Lapidus A."/>
            <person name="Lindquist E."/>
            <person name="Lipzen A."/>
            <person name="Meier-Kolthoff J.P."/>
            <person name="Ohm R.A."/>
            <person name="Otillar R.P."/>
            <person name="Pangilinan J."/>
            <person name="Peng Y."/>
            <person name="Rokas A."/>
            <person name="Rosa C.A."/>
            <person name="Scheuner C."/>
            <person name="Sibirny A.A."/>
            <person name="Slot J.C."/>
            <person name="Stielow J.B."/>
            <person name="Sun H."/>
            <person name="Kurtzman C.P."/>
            <person name="Blackwell M."/>
            <person name="Grigoriev I.V."/>
            <person name="Jeffries T.W."/>
        </authorList>
    </citation>
    <scope>NUCLEOTIDE SEQUENCE [LARGE SCALE GENOMIC DNA]</scope>
    <source>
        <strain evidence="3">NRRL Y-1933</strain>
    </source>
</reference>